<evidence type="ECO:0000256" key="1">
    <source>
        <dbReference type="SAM" id="MobiDB-lite"/>
    </source>
</evidence>
<feature type="region of interest" description="Disordered" evidence="1">
    <location>
        <begin position="28"/>
        <end position="55"/>
    </location>
</feature>
<proteinExistence type="predicted"/>
<evidence type="ECO:0000313" key="2">
    <source>
        <dbReference type="EMBL" id="WIA23630.1"/>
    </source>
</evidence>
<keyword evidence="3" id="KW-1185">Reference proteome</keyword>
<name>A0ABY8URA5_TETOB</name>
<sequence length="550" mass="59756">MNFRLKLLVRCYLRCIDVLEAPCEVHSGSREFHSGSPELHSEVHSDREDQQQQQQQLSQVSNAALVAAARLASRIVGKECPVHTWWVRASGHLLLGEAALRFKDGTLGAAEAIDIAYRYKHTGHSPEVLLQPLLKALRQQQRQQRWQQQQQQEEGLLEKLNAHQLCHLTFCVVDTPQLRLHPEALLAAVLARLQNPSLVASAKPYDIVMLLRHMLGVSPEPLLLQQGCGALAARMHRQVGSHEVVHLVWAAGVLGLKEPAFLQALCGSIVKHARSLHPRSIASAAWALSQLRCPSTAALAALSDSLLSSTPLPASHQQLRQRTWHREDQQQQHQQQQQQQHEFGSTGSSSSSRATYKFRSRKKLLPTWQEQQWDDSADSSSSRSCSSGSSSSSSSGSSSSGSSSSSSSSSSSGSSVLSKYPRLRLLKGPHLAKLAGSCVLSGWAPPQLLLLLAVRAVELMHELDPASLSQLMWAYAAASCRVPHLTHAAAARAAELAKSNAFSSSRQPLALLGSFRALGLSSSQADSWLASEVTRLKQQEAAAAAAATAE</sequence>
<dbReference type="PANTHER" id="PTHR46007">
    <property type="entry name" value="MEDIATOR OF RNA POLYMERASE II TRANSCRIPTION SUBUNIT 12"/>
    <property type="match status" value="1"/>
</dbReference>
<organism evidence="2 3">
    <name type="scientific">Tetradesmus obliquus</name>
    <name type="common">Green alga</name>
    <name type="synonym">Acutodesmus obliquus</name>
    <dbReference type="NCBI Taxonomy" id="3088"/>
    <lineage>
        <taxon>Eukaryota</taxon>
        <taxon>Viridiplantae</taxon>
        <taxon>Chlorophyta</taxon>
        <taxon>core chlorophytes</taxon>
        <taxon>Chlorophyceae</taxon>
        <taxon>CS clade</taxon>
        <taxon>Sphaeropleales</taxon>
        <taxon>Scenedesmaceae</taxon>
        <taxon>Tetradesmus</taxon>
    </lineage>
</organism>
<feature type="compositionally biased region" description="Low complexity" evidence="1">
    <location>
        <begin position="379"/>
        <end position="415"/>
    </location>
</feature>
<feature type="region of interest" description="Disordered" evidence="1">
    <location>
        <begin position="369"/>
        <end position="416"/>
    </location>
</feature>
<feature type="compositionally biased region" description="Basic and acidic residues" evidence="1">
    <location>
        <begin position="28"/>
        <end position="50"/>
    </location>
</feature>
<evidence type="ECO:0008006" key="4">
    <source>
        <dbReference type="Google" id="ProtNLM"/>
    </source>
</evidence>
<gene>
    <name evidence="2" type="ORF">OEZ85_000335</name>
</gene>
<accession>A0ABY8URA5</accession>
<feature type="region of interest" description="Disordered" evidence="1">
    <location>
        <begin position="313"/>
        <end position="353"/>
    </location>
</feature>
<evidence type="ECO:0000313" key="3">
    <source>
        <dbReference type="Proteomes" id="UP001244341"/>
    </source>
</evidence>
<dbReference type="InterPro" id="IPR051647">
    <property type="entry name" value="Mediator_comp_sub12"/>
</dbReference>
<dbReference type="Proteomes" id="UP001244341">
    <property type="component" value="Chromosome 16b"/>
</dbReference>
<protein>
    <recommendedName>
        <fullName evidence="4">RAP domain-containing protein</fullName>
    </recommendedName>
</protein>
<dbReference type="PANTHER" id="PTHR46007:SF8">
    <property type="entry name" value="C2H2-TYPE DOMAIN-CONTAINING PROTEIN"/>
    <property type="match status" value="1"/>
</dbReference>
<dbReference type="EMBL" id="CP126223">
    <property type="protein sequence ID" value="WIA23630.1"/>
    <property type="molecule type" value="Genomic_DNA"/>
</dbReference>
<reference evidence="2 3" key="1">
    <citation type="submission" date="2023-05" db="EMBL/GenBank/DDBJ databases">
        <title>A 100% complete, gapless, phased diploid assembly of the Scenedesmus obliquus UTEX 3031 genome.</title>
        <authorList>
            <person name="Biondi T.C."/>
            <person name="Hanschen E.R."/>
            <person name="Kwon T."/>
            <person name="Eng W."/>
            <person name="Kruse C.P.S."/>
            <person name="Koehler S.I."/>
            <person name="Kunde Y."/>
            <person name="Gleasner C.D."/>
            <person name="You Mak K.T."/>
            <person name="Polle J."/>
            <person name="Hovde B.T."/>
            <person name="Starkenburg S.R."/>
        </authorList>
    </citation>
    <scope>NUCLEOTIDE SEQUENCE [LARGE SCALE GENOMIC DNA]</scope>
    <source>
        <strain evidence="2 3">DOE0152z</strain>
    </source>
</reference>
<feature type="compositionally biased region" description="Low complexity" evidence="1">
    <location>
        <begin position="331"/>
        <end position="352"/>
    </location>
</feature>